<gene>
    <name evidence="2" type="ORF">PCOR1329_LOCUS26350</name>
</gene>
<evidence type="ECO:0000313" key="2">
    <source>
        <dbReference type="EMBL" id="CAK0826527.1"/>
    </source>
</evidence>
<comment type="caution">
    <text evidence="2">The sequence shown here is derived from an EMBL/GenBank/DDBJ whole genome shotgun (WGS) entry which is preliminary data.</text>
</comment>
<proteinExistence type="predicted"/>
<evidence type="ECO:0000256" key="1">
    <source>
        <dbReference type="SAM" id="MobiDB-lite"/>
    </source>
</evidence>
<feature type="non-terminal residue" evidence="2">
    <location>
        <position position="1"/>
    </location>
</feature>
<feature type="non-terminal residue" evidence="2">
    <location>
        <position position="109"/>
    </location>
</feature>
<organism evidence="2 3">
    <name type="scientific">Prorocentrum cordatum</name>
    <dbReference type="NCBI Taxonomy" id="2364126"/>
    <lineage>
        <taxon>Eukaryota</taxon>
        <taxon>Sar</taxon>
        <taxon>Alveolata</taxon>
        <taxon>Dinophyceae</taxon>
        <taxon>Prorocentrales</taxon>
        <taxon>Prorocentraceae</taxon>
        <taxon>Prorocentrum</taxon>
    </lineage>
</organism>
<name>A0ABN9S4A5_9DINO</name>
<feature type="region of interest" description="Disordered" evidence="1">
    <location>
        <begin position="1"/>
        <end position="64"/>
    </location>
</feature>
<sequence>QRPRRPAAPRDAPRPPPRPRRRAPPSRRGGRLERRAGALRGAGSAAAGRAAAEGAMADDAQRGEELADALRQASIETLADYGAVAEGYAAGNANHDVSQNVNALLRALE</sequence>
<dbReference type="EMBL" id="CAUYUJ010009350">
    <property type="protein sequence ID" value="CAK0826527.1"/>
    <property type="molecule type" value="Genomic_DNA"/>
</dbReference>
<reference evidence="2" key="1">
    <citation type="submission" date="2023-10" db="EMBL/GenBank/DDBJ databases">
        <authorList>
            <person name="Chen Y."/>
            <person name="Shah S."/>
            <person name="Dougan E. K."/>
            <person name="Thang M."/>
            <person name="Chan C."/>
        </authorList>
    </citation>
    <scope>NUCLEOTIDE SEQUENCE [LARGE SCALE GENOMIC DNA]</scope>
</reference>
<keyword evidence="3" id="KW-1185">Reference proteome</keyword>
<evidence type="ECO:0000313" key="3">
    <source>
        <dbReference type="Proteomes" id="UP001189429"/>
    </source>
</evidence>
<feature type="compositionally biased region" description="Low complexity" evidence="1">
    <location>
        <begin position="38"/>
        <end position="55"/>
    </location>
</feature>
<accession>A0ABN9S4A5</accession>
<protein>
    <submittedName>
        <fullName evidence="2">Uncharacterized protein</fullName>
    </submittedName>
</protein>
<feature type="compositionally biased region" description="Basic residues" evidence="1">
    <location>
        <begin position="17"/>
        <end position="29"/>
    </location>
</feature>
<dbReference type="Proteomes" id="UP001189429">
    <property type="component" value="Unassembled WGS sequence"/>
</dbReference>